<dbReference type="GO" id="GO:0045335">
    <property type="term" value="C:phagocytic vesicle"/>
    <property type="evidence" value="ECO:0007669"/>
    <property type="project" value="TreeGrafter"/>
</dbReference>
<dbReference type="SUPFAM" id="SSF52540">
    <property type="entry name" value="P-loop containing nucleoside triphosphate hydrolases"/>
    <property type="match status" value="1"/>
</dbReference>
<dbReference type="EMBL" id="IACT01003435">
    <property type="protein sequence ID" value="LAC22679.1"/>
    <property type="molecule type" value="mRNA"/>
</dbReference>
<organism evidence="7">
    <name type="scientific">Hirondellea gigas</name>
    <dbReference type="NCBI Taxonomy" id="1518452"/>
    <lineage>
        <taxon>Eukaryota</taxon>
        <taxon>Metazoa</taxon>
        <taxon>Ecdysozoa</taxon>
        <taxon>Arthropoda</taxon>
        <taxon>Crustacea</taxon>
        <taxon>Multicrustacea</taxon>
        <taxon>Malacostraca</taxon>
        <taxon>Eumalacostraca</taxon>
        <taxon>Peracarida</taxon>
        <taxon>Amphipoda</taxon>
        <taxon>Amphilochidea</taxon>
        <taxon>Lysianassida</taxon>
        <taxon>Lysianassidira</taxon>
        <taxon>Lysianassoidea</taxon>
        <taxon>Lysianassidae</taxon>
        <taxon>Hirondellea</taxon>
    </lineage>
</organism>
<dbReference type="Pfam" id="PF00071">
    <property type="entry name" value="Ras"/>
    <property type="match status" value="1"/>
</dbReference>
<evidence type="ECO:0000256" key="1">
    <source>
        <dbReference type="ARBA" id="ARBA00006270"/>
    </source>
</evidence>
<dbReference type="EMBL" id="IACF01003537">
    <property type="protein sequence ID" value="LAB69151.1"/>
    <property type="molecule type" value="mRNA"/>
</dbReference>
<evidence type="ECO:0000256" key="4">
    <source>
        <dbReference type="ARBA" id="ARBA00023288"/>
    </source>
</evidence>
<dbReference type="SMART" id="SM00175">
    <property type="entry name" value="RAB"/>
    <property type="match status" value="1"/>
</dbReference>
<dbReference type="InterPro" id="IPR027417">
    <property type="entry name" value="P-loop_NTPase"/>
</dbReference>
<evidence type="ECO:0000313" key="7">
    <source>
        <dbReference type="EMBL" id="LAB69151.1"/>
    </source>
</evidence>
<dbReference type="InterPro" id="IPR001806">
    <property type="entry name" value="Small_GTPase"/>
</dbReference>
<evidence type="ECO:0000313" key="8">
    <source>
        <dbReference type="EMBL" id="LAC22679.1"/>
    </source>
</evidence>
<sequence length="232" mass="25558">MTSVAPEDSVVPRELQYKVLVIGEYGVGKTAIIQRYTKGHFSPNYKLTIGVDFAVKTLTWDAKTKIHLQLWDIAGHERFGQLTRVYYKYAVAALVVFDLTRASTLDAVAKWVRDVREKVQASTGDCSNSSVPVVVLANKCDMAPVTGEADQRIHANNIDQFCRKHSIDAWFLTSAKEDINIESTMRWLVGHILSVRGRGAVQTAPPPIASIKTLAAAAVADPPIKPASYCCR</sequence>
<dbReference type="Gene3D" id="3.40.50.300">
    <property type="entry name" value="P-loop containing nucleotide triphosphate hydrolases"/>
    <property type="match status" value="1"/>
</dbReference>
<evidence type="ECO:0000256" key="3">
    <source>
        <dbReference type="ARBA" id="ARBA00023134"/>
    </source>
</evidence>
<keyword evidence="5 6" id="KW-0636">Prenylation</keyword>
<dbReference type="PANTHER" id="PTHR47981">
    <property type="entry name" value="RAB FAMILY"/>
    <property type="match status" value="1"/>
</dbReference>
<name>A0A2P2I569_9CRUS</name>
<dbReference type="SMART" id="SM00173">
    <property type="entry name" value="RAS"/>
    <property type="match status" value="1"/>
</dbReference>
<dbReference type="GO" id="GO:0005525">
    <property type="term" value="F:GTP binding"/>
    <property type="evidence" value="ECO:0007669"/>
    <property type="project" value="UniProtKB-UniRule"/>
</dbReference>
<accession>A0A2P2I569</accession>
<dbReference type="GO" id="GO:0005770">
    <property type="term" value="C:late endosome"/>
    <property type="evidence" value="ECO:0007669"/>
    <property type="project" value="TreeGrafter"/>
</dbReference>
<dbReference type="SMART" id="SM00174">
    <property type="entry name" value="RHO"/>
    <property type="match status" value="1"/>
</dbReference>
<keyword evidence="3 6" id="KW-0342">GTP-binding</keyword>
<dbReference type="NCBIfam" id="TIGR00231">
    <property type="entry name" value="small_GTP"/>
    <property type="match status" value="1"/>
</dbReference>
<dbReference type="GO" id="GO:0008333">
    <property type="term" value="P:endosome to lysosome transport"/>
    <property type="evidence" value="ECO:0007669"/>
    <property type="project" value="TreeGrafter"/>
</dbReference>
<comment type="similarity">
    <text evidence="1 6">Belongs to the small GTPase superfamily. Rab family.</text>
</comment>
<dbReference type="FunFam" id="3.40.50.300:FF:002133">
    <property type="entry name" value="Ras family protein"/>
    <property type="match status" value="1"/>
</dbReference>
<evidence type="ECO:0000256" key="6">
    <source>
        <dbReference type="RuleBase" id="RU367128"/>
    </source>
</evidence>
<dbReference type="GO" id="GO:0090385">
    <property type="term" value="P:phagosome-lysosome fusion"/>
    <property type="evidence" value="ECO:0007669"/>
    <property type="project" value="TreeGrafter"/>
</dbReference>
<proteinExistence type="evidence at transcript level"/>
<dbReference type="GO" id="GO:0016020">
    <property type="term" value="C:membrane"/>
    <property type="evidence" value="ECO:0007669"/>
    <property type="project" value="UniProtKB-SubCell"/>
</dbReference>
<keyword evidence="4 6" id="KW-0449">Lipoprotein</keyword>
<dbReference type="PROSITE" id="PS51421">
    <property type="entry name" value="RAS"/>
    <property type="match status" value="1"/>
</dbReference>
<dbReference type="PRINTS" id="PR00449">
    <property type="entry name" value="RASTRNSFRMNG"/>
</dbReference>
<protein>
    <recommendedName>
        <fullName evidence="6">Ras-related protein Rab</fullName>
    </recommendedName>
</protein>
<keyword evidence="6" id="KW-0472">Membrane</keyword>
<dbReference type="PROSITE" id="PS51419">
    <property type="entry name" value="RAB"/>
    <property type="match status" value="1"/>
</dbReference>
<dbReference type="GO" id="GO:0005802">
    <property type="term" value="C:trans-Golgi network"/>
    <property type="evidence" value="ECO:0007669"/>
    <property type="project" value="UniProtKB-UniRule"/>
</dbReference>
<dbReference type="InterPro" id="IPR005225">
    <property type="entry name" value="Small_GTP-bd"/>
</dbReference>
<dbReference type="CDD" id="cd04107">
    <property type="entry name" value="Rab32_Rab38"/>
    <property type="match status" value="1"/>
</dbReference>
<dbReference type="AlphaFoldDB" id="A0A2P2I569"/>
<reference evidence="8" key="1">
    <citation type="submission" date="2017-11" db="EMBL/GenBank/DDBJ databases">
        <title>The sensing device of the deep-sea amphipod.</title>
        <authorList>
            <person name="Kobayashi H."/>
            <person name="Nagahama T."/>
            <person name="Arai W."/>
            <person name="Sasagawa Y."/>
            <person name="Umeda M."/>
            <person name="Hayashi T."/>
            <person name="Nikaido I."/>
            <person name="Watanabe H."/>
            <person name="Oguri K."/>
            <person name="Kitazato H."/>
            <person name="Fujioka K."/>
            <person name="Kido Y."/>
            <person name="Takami H."/>
        </authorList>
    </citation>
    <scope>NUCLEOTIDE SEQUENCE</scope>
    <source>
        <tissue evidence="8">Whole body</tissue>
    </source>
</reference>
<reference evidence="7" key="2">
    <citation type="journal article" date="2018" name="Biosci. Biotechnol. Biochem.">
        <title>Polysaccharide hydrolase of the hadal zone amphipods Hirondellea gigas.</title>
        <authorList>
            <person name="Kobayashi H."/>
            <person name="Nagahama T."/>
            <person name="Arai W."/>
            <person name="Sasagawa Y."/>
            <person name="Umeda M."/>
            <person name="Hayashi T."/>
            <person name="Nikaido I."/>
            <person name="Watanabe H."/>
            <person name="Oguri K."/>
            <person name="Kitazato H."/>
            <person name="Fujioka K."/>
            <person name="Kido Y."/>
            <person name="Takami H."/>
        </authorList>
    </citation>
    <scope>NUCLEOTIDE SEQUENCE</scope>
    <source>
        <tissue evidence="7">Whole body</tissue>
    </source>
</reference>
<dbReference type="PANTHER" id="PTHR47981:SF39">
    <property type="entry name" value="RAS-RELATED PROTEIN RAB"/>
    <property type="match status" value="1"/>
</dbReference>
<dbReference type="InterPro" id="IPR030697">
    <property type="entry name" value="Rab29/Rab38/Rab32"/>
</dbReference>
<comment type="function">
    <text evidence="6">The small GTPases Rab are key regulators in vesicle trafficking.</text>
</comment>
<keyword evidence="2 6" id="KW-0547">Nucleotide-binding</keyword>
<comment type="subcellular location">
    <subcellularLocation>
        <location evidence="6">Membrane</location>
        <topology evidence="6">Lipid-anchor</topology>
    </subcellularLocation>
</comment>
<evidence type="ECO:0000256" key="2">
    <source>
        <dbReference type="ARBA" id="ARBA00022741"/>
    </source>
</evidence>
<dbReference type="GO" id="GO:0003924">
    <property type="term" value="F:GTPase activity"/>
    <property type="evidence" value="ECO:0007669"/>
    <property type="project" value="UniProtKB-UniRule"/>
</dbReference>
<dbReference type="SMART" id="SM00176">
    <property type="entry name" value="RAN"/>
    <property type="match status" value="1"/>
</dbReference>
<dbReference type="GO" id="GO:0005764">
    <property type="term" value="C:lysosome"/>
    <property type="evidence" value="ECO:0007669"/>
    <property type="project" value="TreeGrafter"/>
</dbReference>
<evidence type="ECO:0000256" key="5">
    <source>
        <dbReference type="ARBA" id="ARBA00023289"/>
    </source>
</evidence>